<dbReference type="AlphaFoldDB" id="A0A0L8HHA4"/>
<accession>A0A0L8HHA4</accession>
<gene>
    <name evidence="1" type="ORF">OCBIM_22014753mg</name>
</gene>
<dbReference type="SUPFAM" id="SSF53098">
    <property type="entry name" value="Ribonuclease H-like"/>
    <property type="match status" value="1"/>
</dbReference>
<evidence type="ECO:0000313" key="1">
    <source>
        <dbReference type="EMBL" id="KOF88514.1"/>
    </source>
</evidence>
<dbReference type="OrthoDB" id="6627600at2759"/>
<name>A0A0L8HHA4_OCTBM</name>
<dbReference type="PANTHER" id="PTHR45913:SF19">
    <property type="entry name" value="LOW QUALITY PROTEIN: ZINC FINGER BED DOMAIN-CONTAINING PROTEIN 5-LIKE"/>
    <property type="match status" value="1"/>
</dbReference>
<dbReference type="STRING" id="37653.A0A0L8HHA4"/>
<proteinExistence type="predicted"/>
<sequence length="366" mass="41966">QKISMFKYVVIHIDETTNMADLAQLCVYIRYVHNKLLENEFLFCETLNTRITATNIFQKVDQFFNTHGINWEHVVGMCTDGAPAMVGCRSGFQTMVKKSPNAIGTHCTLHRQGLMVKTMPDHLKNVLNDVVKAVNFIKANSLNSRLFTDLCKDNGSDFETLLLYLHVRWLSKGKVLKRVSVLRKEIHEFLRGAKNRTAQTIFQYSNCAPFPNFNTFLDEDDLRVDADILDIMKQHVLILHAEIQRYFPDLQNFGKVHFITNPFTISVVDLPSEDYVIQEQFIDLLNNGGAKNAFHNMCCSEFWIEMTQSYPVVAKLALKFIVPFATTYKQEPAFATLLAIKIKARNKLEVAHDMSVALSKMQPNKF</sequence>
<dbReference type="EMBL" id="KQ418175">
    <property type="protein sequence ID" value="KOF88514.1"/>
    <property type="molecule type" value="Genomic_DNA"/>
</dbReference>
<reference evidence="1" key="1">
    <citation type="submission" date="2015-07" db="EMBL/GenBank/DDBJ databases">
        <title>MeaNS - Measles Nucleotide Surveillance Program.</title>
        <authorList>
            <person name="Tran T."/>
            <person name="Druce J."/>
        </authorList>
    </citation>
    <scope>NUCLEOTIDE SEQUENCE</scope>
    <source>
        <strain evidence="1">UCB-OBI-ISO-001</strain>
        <tissue evidence="1">Gonad</tissue>
    </source>
</reference>
<organism evidence="1">
    <name type="scientific">Octopus bimaculoides</name>
    <name type="common">California two-spotted octopus</name>
    <dbReference type="NCBI Taxonomy" id="37653"/>
    <lineage>
        <taxon>Eukaryota</taxon>
        <taxon>Metazoa</taxon>
        <taxon>Spiralia</taxon>
        <taxon>Lophotrochozoa</taxon>
        <taxon>Mollusca</taxon>
        <taxon>Cephalopoda</taxon>
        <taxon>Coleoidea</taxon>
        <taxon>Octopodiformes</taxon>
        <taxon>Octopoda</taxon>
        <taxon>Incirrata</taxon>
        <taxon>Octopodidae</taxon>
        <taxon>Octopus</taxon>
    </lineage>
</organism>
<dbReference type="InterPro" id="IPR012337">
    <property type="entry name" value="RNaseH-like_sf"/>
</dbReference>
<dbReference type="PANTHER" id="PTHR45913">
    <property type="entry name" value="EPM2A-INTERACTING PROTEIN 1"/>
    <property type="match status" value="1"/>
</dbReference>
<feature type="non-terminal residue" evidence="1">
    <location>
        <position position="1"/>
    </location>
</feature>
<protein>
    <submittedName>
        <fullName evidence="1">Uncharacterized protein</fullName>
    </submittedName>
</protein>